<protein>
    <recommendedName>
        <fullName evidence="11">Kinetochore protein SPC25</fullName>
    </recommendedName>
</protein>
<evidence type="ECO:0000256" key="10">
    <source>
        <dbReference type="ARBA" id="ARBA00023328"/>
    </source>
</evidence>
<evidence type="ECO:0000256" key="1">
    <source>
        <dbReference type="ARBA" id="ARBA00002772"/>
    </source>
</evidence>
<dbReference type="eggNOG" id="KOG4657">
    <property type="taxonomic scope" value="Eukaryota"/>
</dbReference>
<feature type="domain" description="Chromosome segregation protein Spc25 C-terminal" evidence="13">
    <location>
        <begin position="155"/>
        <end position="224"/>
    </location>
</feature>
<evidence type="ECO:0000256" key="5">
    <source>
        <dbReference type="ARBA" id="ARBA00022618"/>
    </source>
</evidence>
<evidence type="ECO:0000256" key="12">
    <source>
        <dbReference type="SAM" id="Coils"/>
    </source>
</evidence>
<dbReference type="CDD" id="cd23784">
    <property type="entry name" value="RWD_Spc25"/>
    <property type="match status" value="1"/>
</dbReference>
<evidence type="ECO:0000313" key="14">
    <source>
        <dbReference type="EMBL" id="CCF57711.1"/>
    </source>
</evidence>
<dbReference type="GO" id="GO:0005634">
    <property type="term" value="C:nucleus"/>
    <property type="evidence" value="ECO:0007669"/>
    <property type="project" value="UniProtKB-SubCell"/>
</dbReference>
<evidence type="ECO:0000256" key="11">
    <source>
        <dbReference type="RuleBase" id="RU367150"/>
    </source>
</evidence>
<keyword evidence="11" id="KW-0539">Nucleus</keyword>
<reference evidence="14 15" key="1">
    <citation type="journal article" date="2011" name="Proc. Natl. Acad. Sci. U.S.A.">
        <title>Evolutionary erosion of yeast sex chromosomes by mating-type switching accidents.</title>
        <authorList>
            <person name="Gordon J.L."/>
            <person name="Armisen D."/>
            <person name="Proux-Wera E."/>
            <person name="Oheigeartaigh S.S."/>
            <person name="Byrne K.P."/>
            <person name="Wolfe K.H."/>
        </authorList>
    </citation>
    <scope>NUCLEOTIDE SEQUENCE [LARGE SCALE GENOMIC DNA]</scope>
    <source>
        <strain evidence="15">ATCC 22294 / BCRC 22015 / CBS 2517 / CECT 1963 / NBRC 1671 / NRRL Y-8276</strain>
    </source>
</reference>
<dbReference type="RefSeq" id="XP_003956846.1">
    <property type="nucleotide sequence ID" value="XM_003956797.1"/>
</dbReference>
<accession>H2ATL1</accession>
<evidence type="ECO:0000256" key="8">
    <source>
        <dbReference type="ARBA" id="ARBA00023054"/>
    </source>
</evidence>
<feature type="coiled-coil region" evidence="12">
    <location>
        <begin position="30"/>
        <end position="134"/>
    </location>
</feature>
<evidence type="ECO:0000256" key="3">
    <source>
        <dbReference type="ARBA" id="ARBA00011562"/>
    </source>
</evidence>
<keyword evidence="4 11" id="KW-0158">Chromosome</keyword>
<dbReference type="GO" id="GO:0031262">
    <property type="term" value="C:Ndc80 complex"/>
    <property type="evidence" value="ECO:0007669"/>
    <property type="project" value="InterPro"/>
</dbReference>
<comment type="subunit">
    <text evidence="3">Component of the NDC80 complex, which consists of NDC80, NUF2, SPC24 and SPC25.</text>
</comment>
<evidence type="ECO:0000256" key="2">
    <source>
        <dbReference type="ARBA" id="ARBA00006379"/>
    </source>
</evidence>
<comment type="function">
    <text evidence="1 11">Acts as a component of the essential kinetochore-associated NDC80 complex, which is required for chromosome segregation and spindle checkpoint activity.</text>
</comment>
<dbReference type="KEGG" id="kaf:KAFR_0D00640"/>
<dbReference type="Gene3D" id="3.30.457.50">
    <property type="entry name" value="Chromosome segregation protein Spc25"/>
    <property type="match status" value="1"/>
</dbReference>
<comment type="subcellular location">
    <subcellularLocation>
        <location evidence="11">Nucleus</location>
    </subcellularLocation>
    <subcellularLocation>
        <location evidence="11">Chromosome</location>
        <location evidence="11">Centromere</location>
        <location evidence="11">Kinetochore</location>
    </subcellularLocation>
</comment>
<dbReference type="HOGENOM" id="CLU_085127_1_0_1"/>
<evidence type="ECO:0000256" key="4">
    <source>
        <dbReference type="ARBA" id="ARBA00022454"/>
    </source>
</evidence>
<dbReference type="Pfam" id="PF08234">
    <property type="entry name" value="Spindle_Spc25"/>
    <property type="match status" value="1"/>
</dbReference>
<organism evidence="14 15">
    <name type="scientific">Kazachstania africana (strain ATCC 22294 / BCRC 22015 / CBS 2517 / CECT 1963 / NBRC 1671 / NRRL Y-8276)</name>
    <name type="common">Yeast</name>
    <name type="synonym">Kluyveromyces africanus</name>
    <dbReference type="NCBI Taxonomy" id="1071382"/>
    <lineage>
        <taxon>Eukaryota</taxon>
        <taxon>Fungi</taxon>
        <taxon>Dikarya</taxon>
        <taxon>Ascomycota</taxon>
        <taxon>Saccharomycotina</taxon>
        <taxon>Saccharomycetes</taxon>
        <taxon>Saccharomycetales</taxon>
        <taxon>Saccharomycetaceae</taxon>
        <taxon>Kazachstania</taxon>
    </lineage>
</organism>
<evidence type="ECO:0000256" key="7">
    <source>
        <dbReference type="ARBA" id="ARBA00022838"/>
    </source>
</evidence>
<name>H2ATL1_KAZAF</name>
<keyword evidence="8 12" id="KW-0175">Coiled coil</keyword>
<keyword evidence="10 11" id="KW-0137">Centromere</keyword>
<dbReference type="InParanoid" id="H2ATL1"/>
<keyword evidence="15" id="KW-1185">Reference proteome</keyword>
<dbReference type="FunCoup" id="H2ATL1">
    <property type="interactions" value="170"/>
</dbReference>
<proteinExistence type="inferred from homology"/>
<dbReference type="AlphaFoldDB" id="H2ATL1"/>
<evidence type="ECO:0000259" key="13">
    <source>
        <dbReference type="Pfam" id="PF08234"/>
    </source>
</evidence>
<dbReference type="GeneID" id="13885669"/>
<keyword evidence="5 11" id="KW-0132">Cell division</keyword>
<dbReference type="STRING" id="1071382.H2ATL1"/>
<dbReference type="EMBL" id="HE650824">
    <property type="protein sequence ID" value="CCF57711.1"/>
    <property type="molecule type" value="Genomic_DNA"/>
</dbReference>
<keyword evidence="6 11" id="KW-0498">Mitosis</keyword>
<dbReference type="GO" id="GO:0007059">
    <property type="term" value="P:chromosome segregation"/>
    <property type="evidence" value="ECO:0007669"/>
    <property type="project" value="InterPro"/>
</dbReference>
<gene>
    <name evidence="14" type="primary">KAFR0D00640</name>
    <name evidence="14" type="ORF">KAFR_0D00640</name>
</gene>
<evidence type="ECO:0000313" key="15">
    <source>
        <dbReference type="Proteomes" id="UP000005220"/>
    </source>
</evidence>
<dbReference type="InterPro" id="IPR013255">
    <property type="entry name" value="Spc25_C"/>
</dbReference>
<dbReference type="GO" id="GO:0051301">
    <property type="term" value="P:cell division"/>
    <property type="evidence" value="ECO:0007669"/>
    <property type="project" value="UniProtKB-UniRule"/>
</dbReference>
<dbReference type="Proteomes" id="UP000005220">
    <property type="component" value="Chromosome 4"/>
</dbReference>
<sequence>MEEQIDQFHLLKGKMENFAELIHNDMNLKMNTALNTVKTFENEKNKLQIESDSIRRQIKELEQSEKELAEDISLNESETDEVKNRLQTYQIRKKQLIAQKEQLLKESSELDNMIKSKETEAQEARIRIDRQRQRDNPEVILYEKLLGLKIDAAKSGILVFEYGNFDDKDMSRTCSLTLDVSQDKFVIIETVPTLDSKTVIPHLQDILNVNNNLPMFIVESRTALTSRSLNVQDD</sequence>
<evidence type="ECO:0000256" key="9">
    <source>
        <dbReference type="ARBA" id="ARBA00023306"/>
    </source>
</evidence>
<keyword evidence="7 11" id="KW-0995">Kinetochore</keyword>
<evidence type="ECO:0000256" key="6">
    <source>
        <dbReference type="ARBA" id="ARBA00022776"/>
    </source>
</evidence>
<comment type="similarity">
    <text evidence="2 11">Belongs to the SPC25 family.</text>
</comment>
<keyword evidence="9 11" id="KW-0131">Cell cycle</keyword>
<dbReference type="OrthoDB" id="4056921at2759"/>